<organism evidence="8 9">
    <name type="scientific">Actinopolymorpha pittospori</name>
    <dbReference type="NCBI Taxonomy" id="648752"/>
    <lineage>
        <taxon>Bacteria</taxon>
        <taxon>Bacillati</taxon>
        <taxon>Actinomycetota</taxon>
        <taxon>Actinomycetes</taxon>
        <taxon>Propionibacteriales</taxon>
        <taxon>Actinopolymorphaceae</taxon>
        <taxon>Actinopolymorpha</taxon>
    </lineage>
</organism>
<dbReference type="PRINTS" id="PR00783">
    <property type="entry name" value="MINTRINSICP"/>
</dbReference>
<feature type="transmembrane region" description="Helical" evidence="7">
    <location>
        <begin position="156"/>
        <end position="176"/>
    </location>
</feature>
<evidence type="ECO:0000256" key="3">
    <source>
        <dbReference type="ARBA" id="ARBA00022692"/>
    </source>
</evidence>
<dbReference type="InterPro" id="IPR000425">
    <property type="entry name" value="MIP"/>
</dbReference>
<evidence type="ECO:0000256" key="2">
    <source>
        <dbReference type="ARBA" id="ARBA00022448"/>
    </source>
</evidence>
<keyword evidence="2 6" id="KW-0813">Transport</keyword>
<dbReference type="RefSeq" id="WP_192752048.1">
    <property type="nucleotide sequence ID" value="NZ_BAABJL010000083.1"/>
</dbReference>
<dbReference type="Gene3D" id="1.20.1080.10">
    <property type="entry name" value="Glycerol uptake facilitator protein"/>
    <property type="match status" value="1"/>
</dbReference>
<dbReference type="GO" id="GO:0015267">
    <property type="term" value="F:channel activity"/>
    <property type="evidence" value="ECO:0007669"/>
    <property type="project" value="InterPro"/>
</dbReference>
<dbReference type="InterPro" id="IPR023271">
    <property type="entry name" value="Aquaporin-like"/>
</dbReference>
<keyword evidence="3 6" id="KW-0812">Transmembrane</keyword>
<sequence length="276" mass="29235">MAERSEQPGRTPTGPNSVAPEDWATIVRHGLVEAALTLVLLFGVLTIVRWVVGPSPVSATIPQIHLQLLIIGICVGIFLALLILSRPGRLTGGHLNPAVSLAMWRFGVFPGKAVIPYIVGQLVGSVLGGIVGRAVWGPVVEELPIVYGALQPGPGWTAGELFLAEAAGMAVIVAIVGTFLQNNRLARFVPWLVGFLIGAAIVALGTTTGGSENPARQFGPAVLSGHIDFLWVYLTAPMVGATLATVVLNRLHQRQHRRVLTHRLCGTRADGSRLDD</sequence>
<evidence type="ECO:0000256" key="7">
    <source>
        <dbReference type="SAM" id="Phobius"/>
    </source>
</evidence>
<evidence type="ECO:0000313" key="9">
    <source>
        <dbReference type="Proteomes" id="UP000638648"/>
    </source>
</evidence>
<keyword evidence="5 7" id="KW-0472">Membrane</keyword>
<dbReference type="GO" id="GO:0016020">
    <property type="term" value="C:membrane"/>
    <property type="evidence" value="ECO:0007669"/>
    <property type="project" value="UniProtKB-SubCell"/>
</dbReference>
<keyword evidence="4 7" id="KW-1133">Transmembrane helix</keyword>
<evidence type="ECO:0000256" key="4">
    <source>
        <dbReference type="ARBA" id="ARBA00022989"/>
    </source>
</evidence>
<keyword evidence="9" id="KW-1185">Reference proteome</keyword>
<dbReference type="Proteomes" id="UP000638648">
    <property type="component" value="Unassembled WGS sequence"/>
</dbReference>
<feature type="transmembrane region" description="Helical" evidence="7">
    <location>
        <begin position="64"/>
        <end position="84"/>
    </location>
</feature>
<name>A0A927MX61_9ACTN</name>
<dbReference type="InterPro" id="IPR034294">
    <property type="entry name" value="Aquaporin_transptr"/>
</dbReference>
<dbReference type="SUPFAM" id="SSF81338">
    <property type="entry name" value="Aquaporin-like"/>
    <property type="match status" value="1"/>
</dbReference>
<dbReference type="EMBL" id="JADBEM010000001">
    <property type="protein sequence ID" value="MBE1608244.1"/>
    <property type="molecule type" value="Genomic_DNA"/>
</dbReference>
<evidence type="ECO:0000256" key="6">
    <source>
        <dbReference type="RuleBase" id="RU000477"/>
    </source>
</evidence>
<proteinExistence type="inferred from homology"/>
<gene>
    <name evidence="8" type="ORF">HEB94_005092</name>
</gene>
<evidence type="ECO:0000313" key="8">
    <source>
        <dbReference type="EMBL" id="MBE1608244.1"/>
    </source>
</evidence>
<evidence type="ECO:0000256" key="5">
    <source>
        <dbReference type="ARBA" id="ARBA00023136"/>
    </source>
</evidence>
<evidence type="ECO:0000256" key="1">
    <source>
        <dbReference type="ARBA" id="ARBA00004141"/>
    </source>
</evidence>
<feature type="transmembrane region" description="Helical" evidence="7">
    <location>
        <begin position="31"/>
        <end position="52"/>
    </location>
</feature>
<feature type="transmembrane region" description="Helical" evidence="7">
    <location>
        <begin position="188"/>
        <end position="209"/>
    </location>
</feature>
<accession>A0A927MX61</accession>
<comment type="subcellular location">
    <subcellularLocation>
        <location evidence="1">Membrane</location>
        <topology evidence="1">Multi-pass membrane protein</topology>
    </subcellularLocation>
</comment>
<feature type="transmembrane region" description="Helical" evidence="7">
    <location>
        <begin position="229"/>
        <end position="248"/>
    </location>
</feature>
<dbReference type="InterPro" id="IPR022357">
    <property type="entry name" value="MIP_CS"/>
</dbReference>
<feature type="transmembrane region" description="Helical" evidence="7">
    <location>
        <begin position="114"/>
        <end position="136"/>
    </location>
</feature>
<dbReference type="AlphaFoldDB" id="A0A927MX61"/>
<dbReference type="Pfam" id="PF00230">
    <property type="entry name" value="MIP"/>
    <property type="match status" value="1"/>
</dbReference>
<dbReference type="PANTHER" id="PTHR45724:SF13">
    <property type="entry name" value="AQUAPORIN NIP1-1-RELATED"/>
    <property type="match status" value="1"/>
</dbReference>
<protein>
    <submittedName>
        <fullName evidence="8">Glycerol uptake facilitator protein/aquaporin Z</fullName>
    </submittedName>
</protein>
<dbReference type="PROSITE" id="PS00221">
    <property type="entry name" value="MIP"/>
    <property type="match status" value="1"/>
</dbReference>
<comment type="similarity">
    <text evidence="6">Belongs to the MIP/aquaporin (TC 1.A.8) family.</text>
</comment>
<reference evidence="8" key="1">
    <citation type="submission" date="2020-10" db="EMBL/GenBank/DDBJ databases">
        <title>Sequencing the genomes of 1000 actinobacteria strains.</title>
        <authorList>
            <person name="Klenk H.-P."/>
        </authorList>
    </citation>
    <scope>NUCLEOTIDE SEQUENCE</scope>
    <source>
        <strain evidence="8">DSM 45354</strain>
    </source>
</reference>
<dbReference type="PANTHER" id="PTHR45724">
    <property type="entry name" value="AQUAPORIN NIP2-1"/>
    <property type="match status" value="1"/>
</dbReference>
<comment type="caution">
    <text evidence="8">The sequence shown here is derived from an EMBL/GenBank/DDBJ whole genome shotgun (WGS) entry which is preliminary data.</text>
</comment>